<protein>
    <submittedName>
        <fullName evidence="2">Uncharacterized protein</fullName>
    </submittedName>
</protein>
<dbReference type="InterPro" id="IPR001680">
    <property type="entry name" value="WD40_rpt"/>
</dbReference>
<sequence length="37" mass="4074">MSLSGYSSYVKSIAFSPDEKTLVSGGYDKTVKVWQVD</sequence>
<organism evidence="2 3">
    <name type="scientific">Trichormus variabilis N2B</name>
    <dbReference type="NCBI Taxonomy" id="2681315"/>
    <lineage>
        <taxon>Bacteria</taxon>
        <taxon>Bacillati</taxon>
        <taxon>Cyanobacteriota</taxon>
        <taxon>Cyanophyceae</taxon>
        <taxon>Nostocales</taxon>
        <taxon>Nostocaceae</taxon>
        <taxon>Trichormus</taxon>
    </lineage>
</organism>
<dbReference type="Proteomes" id="UP000570851">
    <property type="component" value="Unassembled WGS sequence"/>
</dbReference>
<name>A0ABR6SHA1_ANAVA</name>
<geneLocation type="plasmid" evidence="2">
    <name>pN2B-A</name>
</geneLocation>
<comment type="caution">
    <text evidence="2">The sequence shown here is derived from an EMBL/GenBank/DDBJ whole genome shotgun (WGS) entry which is preliminary data.</text>
</comment>
<dbReference type="GeneID" id="58727211"/>
<reference evidence="2 3" key="1">
    <citation type="submission" date="2019-11" db="EMBL/GenBank/DDBJ databases">
        <title>Comparison of genomes from free-living endosymbiotic cyanobacteria isolated from Azolla.</title>
        <authorList>
            <person name="Thiel T."/>
            <person name="Pratte B."/>
        </authorList>
    </citation>
    <scope>NUCLEOTIDE SEQUENCE [LARGE SCALE GENOMIC DNA]</scope>
    <source>
        <strain evidence="2 3">N2B</strain>
        <plasmid evidence="2">pN2B-A</plasmid>
    </source>
</reference>
<dbReference type="SMART" id="SM00320">
    <property type="entry name" value="WD40"/>
    <property type="match status" value="1"/>
</dbReference>
<keyword evidence="3" id="KW-1185">Reference proteome</keyword>
<dbReference type="RefSeq" id="WP_104010097.1">
    <property type="nucleotide sequence ID" value="NZ_JACKZP010000285.1"/>
</dbReference>
<dbReference type="PROSITE" id="PS50294">
    <property type="entry name" value="WD_REPEATS_REGION"/>
    <property type="match status" value="1"/>
</dbReference>
<feature type="repeat" description="WD" evidence="1">
    <location>
        <begin position="3"/>
        <end position="37"/>
    </location>
</feature>
<keyword evidence="2" id="KW-0614">Plasmid</keyword>
<dbReference type="PROSITE" id="PS50082">
    <property type="entry name" value="WD_REPEATS_2"/>
    <property type="match status" value="1"/>
</dbReference>
<dbReference type="SUPFAM" id="SSF50978">
    <property type="entry name" value="WD40 repeat-like"/>
    <property type="match status" value="1"/>
</dbReference>
<accession>A0ABR6SHA1</accession>
<dbReference type="EMBL" id="JACKZP010000285">
    <property type="protein sequence ID" value="MBC1305770.1"/>
    <property type="molecule type" value="Genomic_DNA"/>
</dbReference>
<evidence type="ECO:0000313" key="2">
    <source>
        <dbReference type="EMBL" id="MBC1305770.1"/>
    </source>
</evidence>
<dbReference type="InterPro" id="IPR015943">
    <property type="entry name" value="WD40/YVTN_repeat-like_dom_sf"/>
</dbReference>
<evidence type="ECO:0000313" key="3">
    <source>
        <dbReference type="Proteomes" id="UP000570851"/>
    </source>
</evidence>
<dbReference type="Gene3D" id="2.130.10.10">
    <property type="entry name" value="YVTN repeat-like/Quinoprotein amine dehydrogenase"/>
    <property type="match status" value="1"/>
</dbReference>
<dbReference type="Pfam" id="PF00400">
    <property type="entry name" value="WD40"/>
    <property type="match status" value="1"/>
</dbReference>
<proteinExistence type="predicted"/>
<dbReference type="InterPro" id="IPR036322">
    <property type="entry name" value="WD40_repeat_dom_sf"/>
</dbReference>
<gene>
    <name evidence="2" type="ORF">GNE12_28195</name>
</gene>
<keyword evidence="1" id="KW-0853">WD repeat</keyword>
<evidence type="ECO:0000256" key="1">
    <source>
        <dbReference type="PROSITE-ProRule" id="PRU00221"/>
    </source>
</evidence>